<dbReference type="PANTHER" id="PTHR35527:SF2">
    <property type="entry name" value="HYDROLASE"/>
    <property type="match status" value="1"/>
</dbReference>
<dbReference type="InterPro" id="IPR029132">
    <property type="entry name" value="CBAH/NAAA_C"/>
</dbReference>
<sequence>MCTAITLQSRQHENFFGRTMDFSYDIEPYLYVVPKNYAWTNVITMNTIHDCYSFMGIGQESQGMLGFFDGVNEHGFAAAALYFAGYASYDTNTNCKEKEYIPSLDFLHYMLGQCGSVKELVKRLPNISIVGFPDPVTQIAAPLHWMATDKSGECIVVEQTENGLQCFQNPIGVMANSPDFPWHLTNLRNYIELSQTQTGEACWGQFPLRPFGQAGGTMLLPGGYTSPERFVRTAYQKTHIELPKSRSETIVACFHLVESVSIPKGLVITDRGTYDYTKYTAFVNTTTCEYFFRTYNKNQITSASLWDYYKHSKELICLGKITEPVAFEKM</sequence>
<dbReference type="Proteomes" id="UP000515561">
    <property type="component" value="Chromosome"/>
</dbReference>
<evidence type="ECO:0000313" key="3">
    <source>
        <dbReference type="EMBL" id="BCJ95955.1"/>
    </source>
</evidence>
<evidence type="ECO:0000256" key="1">
    <source>
        <dbReference type="ARBA" id="ARBA00006625"/>
    </source>
</evidence>
<reference evidence="3 4" key="1">
    <citation type="journal article" date="2016" name="Int. J. Syst. Evol. Microbiol.">
        <title>Descriptions of Anaerotaenia torta gen. nov., sp. nov. and Anaerocolumna cellulosilytica gen. nov., sp. nov. isolated from a methanogenic reactor of cattle waste.</title>
        <authorList>
            <person name="Uek A."/>
            <person name="Ohtaki Y."/>
            <person name="Kaku N."/>
            <person name="Ueki K."/>
        </authorList>
    </citation>
    <scope>NUCLEOTIDE SEQUENCE [LARGE SCALE GENOMIC DNA]</scope>
    <source>
        <strain evidence="3 4">SN021</strain>
    </source>
</reference>
<evidence type="ECO:0000313" key="4">
    <source>
        <dbReference type="Proteomes" id="UP000515561"/>
    </source>
</evidence>
<dbReference type="InterPro" id="IPR029055">
    <property type="entry name" value="Ntn_hydrolases_N"/>
</dbReference>
<evidence type="ECO:0000256" key="2">
    <source>
        <dbReference type="ARBA" id="ARBA00022801"/>
    </source>
</evidence>
<dbReference type="EMBL" id="AP023367">
    <property type="protein sequence ID" value="BCJ95955.1"/>
    <property type="molecule type" value="Genomic_DNA"/>
</dbReference>
<dbReference type="SUPFAM" id="SSF56235">
    <property type="entry name" value="N-terminal nucleophile aminohydrolases (Ntn hydrolases)"/>
    <property type="match status" value="1"/>
</dbReference>
<comment type="similarity">
    <text evidence="1">Belongs to the peptidase C59 family.</text>
</comment>
<dbReference type="AlphaFoldDB" id="A0A6S6RA07"/>
<dbReference type="InterPro" id="IPR052193">
    <property type="entry name" value="Peptidase_C59"/>
</dbReference>
<organism evidence="3 4">
    <name type="scientific">Anaerocolumna cellulosilytica</name>
    <dbReference type="NCBI Taxonomy" id="433286"/>
    <lineage>
        <taxon>Bacteria</taxon>
        <taxon>Bacillati</taxon>
        <taxon>Bacillota</taxon>
        <taxon>Clostridia</taxon>
        <taxon>Lachnospirales</taxon>
        <taxon>Lachnospiraceae</taxon>
        <taxon>Anaerocolumna</taxon>
    </lineage>
</organism>
<dbReference type="GO" id="GO:0016787">
    <property type="term" value="F:hydrolase activity"/>
    <property type="evidence" value="ECO:0007669"/>
    <property type="project" value="UniProtKB-KW"/>
</dbReference>
<gene>
    <name evidence="3" type="ORF">acsn021_35240</name>
</gene>
<dbReference type="Pfam" id="PF02275">
    <property type="entry name" value="CBAH"/>
    <property type="match status" value="1"/>
</dbReference>
<protein>
    <submittedName>
        <fullName evidence="3">Choloylglycine hydrolase</fullName>
    </submittedName>
</protein>
<accession>A0A6S6RA07</accession>
<name>A0A6S6RA07_9FIRM</name>
<keyword evidence="4" id="KW-1185">Reference proteome</keyword>
<dbReference type="KEGG" id="acel:acsn021_35240"/>
<proteinExistence type="inferred from homology"/>
<dbReference type="Gene3D" id="3.60.60.10">
    <property type="entry name" value="Penicillin V Acylase, Chain A"/>
    <property type="match status" value="1"/>
</dbReference>
<dbReference type="PANTHER" id="PTHR35527">
    <property type="entry name" value="CHOLOYLGLYCINE HYDROLASE"/>
    <property type="match status" value="1"/>
</dbReference>
<dbReference type="CDD" id="cd00542">
    <property type="entry name" value="Ntn_PVA"/>
    <property type="match status" value="1"/>
</dbReference>
<keyword evidence="2 3" id="KW-0378">Hydrolase</keyword>
<dbReference type="RefSeq" id="WP_184092344.1">
    <property type="nucleotide sequence ID" value="NZ_AP023367.1"/>
</dbReference>